<feature type="compositionally biased region" description="Low complexity" evidence="1">
    <location>
        <begin position="8"/>
        <end position="32"/>
    </location>
</feature>
<proteinExistence type="predicted"/>
<organism evidence="2 3">
    <name type="scientific">Trinickia fusca</name>
    <dbReference type="NCBI Taxonomy" id="2419777"/>
    <lineage>
        <taxon>Bacteria</taxon>
        <taxon>Pseudomonadati</taxon>
        <taxon>Pseudomonadota</taxon>
        <taxon>Betaproteobacteria</taxon>
        <taxon>Burkholderiales</taxon>
        <taxon>Burkholderiaceae</taxon>
        <taxon>Trinickia</taxon>
    </lineage>
</organism>
<name>A0A494XW92_9BURK</name>
<keyword evidence="3" id="KW-1185">Reference proteome</keyword>
<reference evidence="2 3" key="1">
    <citation type="submission" date="2018-10" db="EMBL/GenBank/DDBJ databases">
        <title>Paraburkholderia sp. 7MK8-2, isolated from soil.</title>
        <authorList>
            <person name="Gao Z.-H."/>
            <person name="Qiu L.-H."/>
        </authorList>
    </citation>
    <scope>NUCLEOTIDE SEQUENCE [LARGE SCALE GENOMIC DNA]</scope>
    <source>
        <strain evidence="2 3">7MK8-2</strain>
    </source>
</reference>
<evidence type="ECO:0000313" key="3">
    <source>
        <dbReference type="Proteomes" id="UP000280434"/>
    </source>
</evidence>
<feature type="region of interest" description="Disordered" evidence="1">
    <location>
        <begin position="1"/>
        <end position="45"/>
    </location>
</feature>
<dbReference type="Proteomes" id="UP000280434">
    <property type="component" value="Unassembled WGS sequence"/>
</dbReference>
<evidence type="ECO:0000256" key="1">
    <source>
        <dbReference type="SAM" id="MobiDB-lite"/>
    </source>
</evidence>
<protein>
    <submittedName>
        <fullName evidence="2">Uncharacterized protein</fullName>
    </submittedName>
</protein>
<accession>A0A494XW92</accession>
<dbReference type="EMBL" id="RBZV01000001">
    <property type="protein sequence ID" value="RKP52374.1"/>
    <property type="molecule type" value="Genomic_DNA"/>
</dbReference>
<evidence type="ECO:0000313" key="2">
    <source>
        <dbReference type="EMBL" id="RKP52374.1"/>
    </source>
</evidence>
<comment type="caution">
    <text evidence="2">The sequence shown here is derived from an EMBL/GenBank/DDBJ whole genome shotgun (WGS) entry which is preliminary data.</text>
</comment>
<sequence>MRPEPAQARIRPPAFPAGRPARGAPRPGASTGRSRDLRCARQGRQRSRFRLKAAVGSAAAPGDAGEALVGQTSSSGVRLSDYTFLAPDLALRWRGIARALPFCSVLSRYRTRVAARRDRQSRP</sequence>
<gene>
    <name evidence="2" type="ORF">D7S89_02290</name>
</gene>
<dbReference type="AlphaFoldDB" id="A0A494XW92"/>
<dbReference type="OrthoDB" id="9115496at2"/>